<dbReference type="EMBL" id="UINC01091183">
    <property type="protein sequence ID" value="SVC43752.1"/>
    <property type="molecule type" value="Genomic_DNA"/>
</dbReference>
<gene>
    <name evidence="1" type="ORF">METZ01_LOCUS296606</name>
</gene>
<organism evidence="1">
    <name type="scientific">marine metagenome</name>
    <dbReference type="NCBI Taxonomy" id="408172"/>
    <lineage>
        <taxon>unclassified sequences</taxon>
        <taxon>metagenomes</taxon>
        <taxon>ecological metagenomes</taxon>
    </lineage>
</organism>
<evidence type="ECO:0000313" key="1">
    <source>
        <dbReference type="EMBL" id="SVC43752.1"/>
    </source>
</evidence>
<reference evidence="1" key="1">
    <citation type="submission" date="2018-05" db="EMBL/GenBank/DDBJ databases">
        <authorList>
            <person name="Lanie J.A."/>
            <person name="Ng W.-L."/>
            <person name="Kazmierczak K.M."/>
            <person name="Andrzejewski T.M."/>
            <person name="Davidsen T.M."/>
            <person name="Wayne K.J."/>
            <person name="Tettelin H."/>
            <person name="Glass J.I."/>
            <person name="Rusch D."/>
            <person name="Podicherti R."/>
            <person name="Tsui H.-C.T."/>
            <person name="Winkler M.E."/>
        </authorList>
    </citation>
    <scope>NUCLEOTIDE SEQUENCE</scope>
</reference>
<dbReference type="AlphaFoldDB" id="A0A382M8P2"/>
<name>A0A382M8P2_9ZZZZ</name>
<proteinExistence type="predicted"/>
<sequence>MKNKIIDPFKKALNLKKINELNKKDLKNLTQILKKIK</sequence>
<protein>
    <submittedName>
        <fullName evidence="1">Uncharacterized protein</fullName>
    </submittedName>
</protein>
<accession>A0A382M8P2</accession>